<dbReference type="AlphaFoldDB" id="A0A518JUE8"/>
<sequence precursor="true">MRLHSAGFWILCLSSCASMFGCGSSEPSPTASAPINSEVAMAPDMASETAPDAIEDPAAEPAMEMSPTETPSEPTNEMTAESEMAAMAMESPEVMTGENPDMAMEMAANMSDPAMAPDPLAAGMEAMSPEMMEESAANPRGPRIGMEGELLGPDSSQAAAEPEPEPEPLPSDYLAQSKLAFAAGMEQRAFDLLLAHLVAEPELAASSRSYEMVGWSNATKRPTWGLRVGVGINNAAVKHSGNMHPVRSDMKEPKEEPRKRNTGGGPGAEGPDLQAMGSGDGMGMGMPAAVSGDPSGEIEQHVGLVGEIALDLFAENFSNGDFGTVFANVSAVEPEPAKTTGRGHEAAPGEMAGEMLEAAGASEAMENMSADGSEGLMAGNPAAAGGGIAGGLGFSDGPPRVRPGLVYLGVNRPKELLEKAKQAGLDAFMQIDVSVTKNEVNGWVYNESSVRWVLVSTGRPIGRASKKINNKSVYQAMESRKLDPVEMVREDLVGAFKGGMDDLRLKPMPSLTPEMVKARVGSLIMSPPENPLEALAEVRMYASQGLLTDEQVALAFDLMMGDDGLILSNGPMEQRVELIEPSTPKLTRGNF</sequence>
<dbReference type="RefSeq" id="WP_145096179.1">
    <property type="nucleotide sequence ID" value="NZ_CP036348.1"/>
</dbReference>
<dbReference type="KEGG" id="rcf:Poly24_28780"/>
<accession>A0A518JUE8</accession>
<dbReference type="PROSITE" id="PS51257">
    <property type="entry name" value="PROKAR_LIPOPROTEIN"/>
    <property type="match status" value="1"/>
</dbReference>
<dbReference type="EMBL" id="CP036348">
    <property type="protein sequence ID" value="QDV69163.1"/>
    <property type="molecule type" value="Genomic_DNA"/>
</dbReference>
<evidence type="ECO:0000256" key="1">
    <source>
        <dbReference type="SAM" id="MobiDB-lite"/>
    </source>
</evidence>
<organism evidence="3 4">
    <name type="scientific">Rosistilla carotiformis</name>
    <dbReference type="NCBI Taxonomy" id="2528017"/>
    <lineage>
        <taxon>Bacteria</taxon>
        <taxon>Pseudomonadati</taxon>
        <taxon>Planctomycetota</taxon>
        <taxon>Planctomycetia</taxon>
        <taxon>Pirellulales</taxon>
        <taxon>Pirellulaceae</taxon>
        <taxon>Rosistilla</taxon>
    </lineage>
</organism>
<dbReference type="OrthoDB" id="292798at2"/>
<keyword evidence="2" id="KW-0732">Signal</keyword>
<feature type="chain" id="PRO_5021962362" evidence="2">
    <location>
        <begin position="20"/>
        <end position="591"/>
    </location>
</feature>
<feature type="compositionally biased region" description="Basic and acidic residues" evidence="1">
    <location>
        <begin position="246"/>
        <end position="259"/>
    </location>
</feature>
<proteinExistence type="predicted"/>
<dbReference type="Proteomes" id="UP000315082">
    <property type="component" value="Chromosome"/>
</dbReference>
<feature type="region of interest" description="Disordered" evidence="1">
    <location>
        <begin position="133"/>
        <end position="171"/>
    </location>
</feature>
<gene>
    <name evidence="3" type="ORF">Poly24_28780</name>
</gene>
<reference evidence="3 4" key="1">
    <citation type="submission" date="2019-02" db="EMBL/GenBank/DDBJ databases">
        <title>Deep-cultivation of Planctomycetes and their phenomic and genomic characterization uncovers novel biology.</title>
        <authorList>
            <person name="Wiegand S."/>
            <person name="Jogler M."/>
            <person name="Boedeker C."/>
            <person name="Pinto D."/>
            <person name="Vollmers J."/>
            <person name="Rivas-Marin E."/>
            <person name="Kohn T."/>
            <person name="Peeters S.H."/>
            <person name="Heuer A."/>
            <person name="Rast P."/>
            <person name="Oberbeckmann S."/>
            <person name="Bunk B."/>
            <person name="Jeske O."/>
            <person name="Meyerdierks A."/>
            <person name="Storesund J.E."/>
            <person name="Kallscheuer N."/>
            <person name="Luecker S."/>
            <person name="Lage O.M."/>
            <person name="Pohl T."/>
            <person name="Merkel B.J."/>
            <person name="Hornburger P."/>
            <person name="Mueller R.-W."/>
            <person name="Bruemmer F."/>
            <person name="Labrenz M."/>
            <person name="Spormann A.M."/>
            <person name="Op den Camp H."/>
            <person name="Overmann J."/>
            <person name="Amann R."/>
            <person name="Jetten M.S.M."/>
            <person name="Mascher T."/>
            <person name="Medema M.H."/>
            <person name="Devos D.P."/>
            <person name="Kaster A.-K."/>
            <person name="Ovreas L."/>
            <person name="Rohde M."/>
            <person name="Galperin M.Y."/>
            <person name="Jogler C."/>
        </authorList>
    </citation>
    <scope>NUCLEOTIDE SEQUENCE [LARGE SCALE GENOMIC DNA]</scope>
    <source>
        <strain evidence="3 4">Poly24</strain>
    </source>
</reference>
<name>A0A518JUE8_9BACT</name>
<protein>
    <submittedName>
        <fullName evidence="3">Uncharacterized protein</fullName>
    </submittedName>
</protein>
<feature type="signal peptide" evidence="2">
    <location>
        <begin position="1"/>
        <end position="19"/>
    </location>
</feature>
<evidence type="ECO:0000256" key="2">
    <source>
        <dbReference type="SAM" id="SignalP"/>
    </source>
</evidence>
<evidence type="ECO:0000313" key="4">
    <source>
        <dbReference type="Proteomes" id="UP000315082"/>
    </source>
</evidence>
<keyword evidence="4" id="KW-1185">Reference proteome</keyword>
<feature type="region of interest" description="Disordered" evidence="1">
    <location>
        <begin position="237"/>
        <end position="295"/>
    </location>
</feature>
<evidence type="ECO:0000313" key="3">
    <source>
        <dbReference type="EMBL" id="QDV69163.1"/>
    </source>
</evidence>